<dbReference type="OMA" id="HSHPMET"/>
<dbReference type="GO" id="GO:0005829">
    <property type="term" value="C:cytosol"/>
    <property type="evidence" value="ECO:0007669"/>
    <property type="project" value="TreeGrafter"/>
</dbReference>
<protein>
    <recommendedName>
        <fullName evidence="2">26S proteasome non-ATPase regulatory subunit 5</fullName>
    </recommendedName>
</protein>
<dbReference type="GeneID" id="108664538"/>
<reference evidence="4" key="1">
    <citation type="submission" date="2025-08" db="UniProtKB">
        <authorList>
            <consortium name="RefSeq"/>
        </authorList>
    </citation>
    <scope>IDENTIFICATION</scope>
    <source>
        <tissue evidence="4">Whole organism</tissue>
    </source>
</reference>
<dbReference type="KEGG" id="hazt:108664538"/>
<evidence type="ECO:0000256" key="1">
    <source>
        <dbReference type="ARBA" id="ARBA00006823"/>
    </source>
</evidence>
<comment type="similarity">
    <text evidence="1">Belongs to the proteasome subunit S5B/HSM3 family.</text>
</comment>
<gene>
    <name evidence="4" type="primary">LOC108664538</name>
</gene>
<keyword evidence="4" id="KW-0647">Proteasome</keyword>
<dbReference type="InterPro" id="IPR019538">
    <property type="entry name" value="PSMD5"/>
</dbReference>
<accession>A0A8B7MZD1</accession>
<evidence type="ECO:0000256" key="2">
    <source>
        <dbReference type="ARBA" id="ARBA00014933"/>
    </source>
</evidence>
<proteinExistence type="inferred from homology"/>
<organism evidence="3 4">
    <name type="scientific">Hyalella azteca</name>
    <name type="common">Amphipod</name>
    <dbReference type="NCBI Taxonomy" id="294128"/>
    <lineage>
        <taxon>Eukaryota</taxon>
        <taxon>Metazoa</taxon>
        <taxon>Ecdysozoa</taxon>
        <taxon>Arthropoda</taxon>
        <taxon>Crustacea</taxon>
        <taxon>Multicrustacea</taxon>
        <taxon>Malacostraca</taxon>
        <taxon>Eumalacostraca</taxon>
        <taxon>Peracarida</taxon>
        <taxon>Amphipoda</taxon>
        <taxon>Senticaudata</taxon>
        <taxon>Talitrida</taxon>
        <taxon>Talitroidea</taxon>
        <taxon>Hyalellidae</taxon>
        <taxon>Hyalella</taxon>
    </lineage>
</organism>
<dbReference type="AlphaFoldDB" id="A0A8B7MZD1"/>
<dbReference type="InterPro" id="IPR016024">
    <property type="entry name" value="ARM-type_fold"/>
</dbReference>
<dbReference type="Proteomes" id="UP000694843">
    <property type="component" value="Unplaced"/>
</dbReference>
<dbReference type="Gene3D" id="1.25.10.10">
    <property type="entry name" value="Leucine-rich Repeat Variant"/>
    <property type="match status" value="1"/>
</dbReference>
<keyword evidence="3" id="KW-1185">Reference proteome</keyword>
<evidence type="ECO:0000313" key="4">
    <source>
        <dbReference type="RefSeq" id="XP_018006628.1"/>
    </source>
</evidence>
<dbReference type="SUPFAM" id="SSF48371">
    <property type="entry name" value="ARM repeat"/>
    <property type="match status" value="1"/>
</dbReference>
<dbReference type="PANTHER" id="PTHR13554">
    <property type="entry name" value="26S PROTEASOME NON-ATPASE REGULATORY SUBUNIT 5-RELATED"/>
    <property type="match status" value="1"/>
</dbReference>
<dbReference type="InterPro" id="IPR011989">
    <property type="entry name" value="ARM-like"/>
</dbReference>
<dbReference type="GO" id="GO:0043248">
    <property type="term" value="P:proteasome assembly"/>
    <property type="evidence" value="ECO:0007669"/>
    <property type="project" value="InterPro"/>
</dbReference>
<dbReference type="OrthoDB" id="10250600at2759"/>
<dbReference type="Pfam" id="PF10508">
    <property type="entry name" value="Proteasom_PSMB"/>
    <property type="match status" value="1"/>
</dbReference>
<evidence type="ECO:0000313" key="3">
    <source>
        <dbReference type="Proteomes" id="UP000694843"/>
    </source>
</evidence>
<sequence>MGSLSIFIIENEVKSDLDNLFLRQDSAQWHDFYDECYKHLMVARERKFKISFEGALTLIPLYYNQVSSSDDDDLLLKGVHVLDQILTLCDERHHEECPDWHQILVKSSVFKECILAAVNNSDCHLQLFGVTQVLTCLKSNARDLLTSQDDVVRGLIKSLGGGVSSVSTTAKTALVLLCEQEQGLAALFSDSAALDALNTVMAVNDSSKFNVYEVVQRVCVLGSDQLSMVSNSGLLDQLVAEVSSSDTLSQLAALQLLSELMESEKALDHIKSAGVLHQLQTALLQAHSSQDSLAAMNIPGLLKVFGVVGRTRPELVCREHSAVVSLMLQLSSDSSSDPCLSIIALDTLVQLANTSNAKKLLHYNFRSEVDEWLKTLGRQLQTAPMEQRARRLSALVLLFSVPALPQDDRVESDDLQELLQGWYNLVFPCGTLEPVDKFMRLPFPEMHLEAYHLLRALIRLPWGAKMVAANTATLKYLLDRSTESCKEGKELKYAVAKALLCNPEVLSEEAGKQAYDAFKAYVKNGPFYVEPYVELGVGHLHG</sequence>
<dbReference type="PANTHER" id="PTHR13554:SF10">
    <property type="entry name" value="26S PROTEASOME NON-ATPASE REGULATORY SUBUNIT 5"/>
    <property type="match status" value="1"/>
</dbReference>
<name>A0A8B7MZD1_HYAAZ</name>
<dbReference type="GO" id="GO:0000502">
    <property type="term" value="C:proteasome complex"/>
    <property type="evidence" value="ECO:0007669"/>
    <property type="project" value="UniProtKB-KW"/>
</dbReference>
<dbReference type="RefSeq" id="XP_018006628.1">
    <property type="nucleotide sequence ID" value="XM_018151139.2"/>
</dbReference>